<feature type="chain" id="PRO_5045403609" description="Cytochrome c domain-containing protein" evidence="1">
    <location>
        <begin position="26"/>
        <end position="103"/>
    </location>
</feature>
<reference evidence="2 3" key="1">
    <citation type="submission" date="2021-06" db="EMBL/GenBank/DDBJ databases">
        <authorList>
            <person name="Lee D.H."/>
        </authorList>
    </citation>
    <scope>NUCLEOTIDE SEQUENCE [LARGE SCALE GENOMIC DNA]</scope>
    <source>
        <strain evidence="2 3">MMS21-HV4-11</strain>
    </source>
</reference>
<name>A0ABS6IK34_9HYPH</name>
<evidence type="ECO:0008006" key="4">
    <source>
        <dbReference type="Google" id="ProtNLM"/>
    </source>
</evidence>
<evidence type="ECO:0000313" key="2">
    <source>
        <dbReference type="EMBL" id="MBU8874686.1"/>
    </source>
</evidence>
<proteinExistence type="predicted"/>
<evidence type="ECO:0000256" key="1">
    <source>
        <dbReference type="SAM" id="SignalP"/>
    </source>
</evidence>
<dbReference type="RefSeq" id="WP_216960641.1">
    <property type="nucleotide sequence ID" value="NZ_JAHOPB010000001.1"/>
</dbReference>
<dbReference type="EMBL" id="JAHOPB010000001">
    <property type="protein sequence ID" value="MBU8874686.1"/>
    <property type="molecule type" value="Genomic_DNA"/>
</dbReference>
<gene>
    <name evidence="2" type="ORF">KQ910_13000</name>
</gene>
<comment type="caution">
    <text evidence="2">The sequence shown here is derived from an EMBL/GenBank/DDBJ whole genome shotgun (WGS) entry which is preliminary data.</text>
</comment>
<keyword evidence="1" id="KW-0732">Signal</keyword>
<organism evidence="2 3">
    <name type="scientific">Reyranella humidisoli</name>
    <dbReference type="NCBI Taxonomy" id="2849149"/>
    <lineage>
        <taxon>Bacteria</taxon>
        <taxon>Pseudomonadati</taxon>
        <taxon>Pseudomonadota</taxon>
        <taxon>Alphaproteobacteria</taxon>
        <taxon>Hyphomicrobiales</taxon>
        <taxon>Reyranellaceae</taxon>
        <taxon>Reyranella</taxon>
    </lineage>
</organism>
<protein>
    <recommendedName>
        <fullName evidence="4">Cytochrome c domain-containing protein</fullName>
    </recommendedName>
</protein>
<evidence type="ECO:0000313" key="3">
    <source>
        <dbReference type="Proteomes" id="UP000727907"/>
    </source>
</evidence>
<sequence length="103" mass="10576">MRILGTGFRAIAVAIALSAGFIATAAGDDFMAQCKIGTPGPESEKICTCMSSKVTGADRGDVIQAMTTTNAVMAKGGTPASPEMTPKVMKSLETAMNLQAQCM</sequence>
<accession>A0ABS6IK34</accession>
<dbReference type="Proteomes" id="UP000727907">
    <property type="component" value="Unassembled WGS sequence"/>
</dbReference>
<feature type="signal peptide" evidence="1">
    <location>
        <begin position="1"/>
        <end position="25"/>
    </location>
</feature>
<keyword evidence="3" id="KW-1185">Reference proteome</keyword>